<feature type="non-terminal residue" evidence="1">
    <location>
        <position position="1"/>
    </location>
</feature>
<dbReference type="Gene3D" id="3.30.2310.20">
    <property type="entry name" value="RelE-like"/>
    <property type="match status" value="1"/>
</dbReference>
<organism evidence="1">
    <name type="scientific">marine sediment metagenome</name>
    <dbReference type="NCBI Taxonomy" id="412755"/>
    <lineage>
        <taxon>unclassified sequences</taxon>
        <taxon>metagenomes</taxon>
        <taxon>ecological metagenomes</taxon>
    </lineage>
</organism>
<reference evidence="1" key="1">
    <citation type="journal article" date="2014" name="Front. Microbiol.">
        <title>High frequency of phylogenetically diverse reductive dehalogenase-homologous genes in deep subseafloor sedimentary metagenomes.</title>
        <authorList>
            <person name="Kawai M."/>
            <person name="Futagami T."/>
            <person name="Toyoda A."/>
            <person name="Takaki Y."/>
            <person name="Nishi S."/>
            <person name="Hori S."/>
            <person name="Arai W."/>
            <person name="Tsubouchi T."/>
            <person name="Morono Y."/>
            <person name="Uchiyama I."/>
            <person name="Ito T."/>
            <person name="Fujiyama A."/>
            <person name="Inagaki F."/>
            <person name="Takami H."/>
        </authorList>
    </citation>
    <scope>NUCLEOTIDE SEQUENCE</scope>
    <source>
        <strain evidence="1">Expedition CK06-06</strain>
    </source>
</reference>
<name>X1UEC7_9ZZZZ</name>
<sequence length="57" mass="6872">ELCKDPYTSRSNCDIKALKETYPKKYRLRVGDYRIIFFNEENIVNIIKLLKRERGYG</sequence>
<protein>
    <recommendedName>
        <fullName evidence="2">Type II toxin-antitoxin system RelE/ParE family toxin</fullName>
    </recommendedName>
</protein>
<dbReference type="SUPFAM" id="SSF143011">
    <property type="entry name" value="RelE-like"/>
    <property type="match status" value="1"/>
</dbReference>
<evidence type="ECO:0008006" key="2">
    <source>
        <dbReference type="Google" id="ProtNLM"/>
    </source>
</evidence>
<dbReference type="EMBL" id="BARW01019043">
    <property type="protein sequence ID" value="GAI90689.1"/>
    <property type="molecule type" value="Genomic_DNA"/>
</dbReference>
<evidence type="ECO:0000313" key="1">
    <source>
        <dbReference type="EMBL" id="GAI90689.1"/>
    </source>
</evidence>
<dbReference type="InterPro" id="IPR035093">
    <property type="entry name" value="RelE/ParE_toxin_dom_sf"/>
</dbReference>
<dbReference type="AlphaFoldDB" id="X1UEC7"/>
<comment type="caution">
    <text evidence="1">The sequence shown here is derived from an EMBL/GenBank/DDBJ whole genome shotgun (WGS) entry which is preliminary data.</text>
</comment>
<accession>X1UEC7</accession>
<gene>
    <name evidence="1" type="ORF">S12H4_32468</name>
</gene>
<proteinExistence type="predicted"/>